<reference evidence="2" key="1">
    <citation type="journal article" date="2019" name="Int. J. Syst. Evol. Microbiol.">
        <title>The Global Catalogue of Microorganisms (GCM) 10K type strain sequencing project: providing services to taxonomists for standard genome sequencing and annotation.</title>
        <authorList>
            <consortium name="The Broad Institute Genomics Platform"/>
            <consortium name="The Broad Institute Genome Sequencing Center for Infectious Disease"/>
            <person name="Wu L."/>
            <person name="Ma J."/>
        </authorList>
    </citation>
    <scope>NUCLEOTIDE SEQUENCE [LARGE SCALE GENOMIC DNA]</scope>
    <source>
        <strain evidence="2">CCUG 53519</strain>
    </source>
</reference>
<evidence type="ECO:0000313" key="2">
    <source>
        <dbReference type="Proteomes" id="UP001597169"/>
    </source>
</evidence>
<sequence length="158" mass="18825">MKRKNIRFKLIAGLSLSILLTAAVLWRILSLHYASFEELVLDYIRETDTYYMIDITKISREYENWERVEITDQGEIQELISHFSTMKFESASDASLPWDYYLVRIQLKTGAHFDMTLYEEQEQYIRIDNSRRSAHKYHAGEFKISNGFDTAILEQYFK</sequence>
<gene>
    <name evidence="1" type="ORF">ACFQ3J_15725</name>
</gene>
<comment type="caution">
    <text evidence="1">The sequence shown here is derived from an EMBL/GenBank/DDBJ whole genome shotgun (WGS) entry which is preliminary data.</text>
</comment>
<organism evidence="1 2">
    <name type="scientific">Paenibacillus provencensis</name>
    <dbReference type="NCBI Taxonomy" id="441151"/>
    <lineage>
        <taxon>Bacteria</taxon>
        <taxon>Bacillati</taxon>
        <taxon>Bacillota</taxon>
        <taxon>Bacilli</taxon>
        <taxon>Bacillales</taxon>
        <taxon>Paenibacillaceae</taxon>
        <taxon>Paenibacillus</taxon>
    </lineage>
</organism>
<dbReference type="EMBL" id="JBHTKX010000001">
    <property type="protein sequence ID" value="MFD1129621.1"/>
    <property type="molecule type" value="Genomic_DNA"/>
</dbReference>
<dbReference type="Proteomes" id="UP001597169">
    <property type="component" value="Unassembled WGS sequence"/>
</dbReference>
<keyword evidence="2" id="KW-1185">Reference proteome</keyword>
<accession>A0ABW3QAK3</accession>
<evidence type="ECO:0000313" key="1">
    <source>
        <dbReference type="EMBL" id="MFD1129621.1"/>
    </source>
</evidence>
<protein>
    <submittedName>
        <fullName evidence="1">DUF5301 domain-containing protein</fullName>
    </submittedName>
</protein>
<name>A0ABW3QAK3_9BACL</name>
<dbReference type="RefSeq" id="WP_251582580.1">
    <property type="nucleotide sequence ID" value="NZ_JBHTKX010000001.1"/>
</dbReference>
<proteinExistence type="predicted"/>